<dbReference type="AlphaFoldDB" id="A0A822ZRL0"/>
<comment type="caution">
    <text evidence="2">The sequence shown here is derived from an EMBL/GenBank/DDBJ whole genome shotgun (WGS) entry which is preliminary data.</text>
</comment>
<protein>
    <submittedName>
        <fullName evidence="2">Uncharacterized protein</fullName>
    </submittedName>
</protein>
<evidence type="ECO:0000313" key="2">
    <source>
        <dbReference type="EMBL" id="DAD46055.1"/>
    </source>
</evidence>
<dbReference type="EMBL" id="DUZY01000007">
    <property type="protein sequence ID" value="DAD46055.1"/>
    <property type="molecule type" value="Genomic_DNA"/>
</dbReference>
<dbReference type="Proteomes" id="UP000607653">
    <property type="component" value="Unassembled WGS sequence"/>
</dbReference>
<reference evidence="2 3" key="1">
    <citation type="journal article" date="2020" name="Mol. Biol. Evol.">
        <title>Distinct Expression and Methylation Patterns for Genes with Different Fates following a Single Whole-Genome Duplication in Flowering Plants.</title>
        <authorList>
            <person name="Shi T."/>
            <person name="Rahmani R.S."/>
            <person name="Gugger P.F."/>
            <person name="Wang M."/>
            <person name="Li H."/>
            <person name="Zhang Y."/>
            <person name="Li Z."/>
            <person name="Wang Q."/>
            <person name="Van de Peer Y."/>
            <person name="Marchal K."/>
            <person name="Chen J."/>
        </authorList>
    </citation>
    <scope>NUCLEOTIDE SEQUENCE [LARGE SCALE GENOMIC DNA]</scope>
    <source>
        <tissue evidence="2">Leaf</tissue>
    </source>
</reference>
<keyword evidence="3" id="KW-1185">Reference proteome</keyword>
<sequence>MNKCFQQKKKIFNALLMHARPIMSALMLYHFLLNRLMGESSTLPNVASDAVSWMLVSMEMVNDCECNTVAKCTNELGYSWSLLLLIGEVVNDLASDSAELIYKGRRKREEGIEERERERERRLGSEAIEVAGGDN</sequence>
<feature type="compositionally biased region" description="Basic and acidic residues" evidence="1">
    <location>
        <begin position="107"/>
        <end position="124"/>
    </location>
</feature>
<gene>
    <name evidence="2" type="ORF">HUJ06_004285</name>
</gene>
<evidence type="ECO:0000313" key="3">
    <source>
        <dbReference type="Proteomes" id="UP000607653"/>
    </source>
</evidence>
<organism evidence="2 3">
    <name type="scientific">Nelumbo nucifera</name>
    <name type="common">Sacred lotus</name>
    <dbReference type="NCBI Taxonomy" id="4432"/>
    <lineage>
        <taxon>Eukaryota</taxon>
        <taxon>Viridiplantae</taxon>
        <taxon>Streptophyta</taxon>
        <taxon>Embryophyta</taxon>
        <taxon>Tracheophyta</taxon>
        <taxon>Spermatophyta</taxon>
        <taxon>Magnoliopsida</taxon>
        <taxon>Proteales</taxon>
        <taxon>Nelumbonaceae</taxon>
        <taxon>Nelumbo</taxon>
    </lineage>
</organism>
<accession>A0A822ZRL0</accession>
<evidence type="ECO:0000256" key="1">
    <source>
        <dbReference type="SAM" id="MobiDB-lite"/>
    </source>
</evidence>
<feature type="region of interest" description="Disordered" evidence="1">
    <location>
        <begin position="107"/>
        <end position="135"/>
    </location>
</feature>
<proteinExistence type="predicted"/>
<name>A0A822ZRL0_NELNU</name>